<dbReference type="Proteomes" id="UP001500131">
    <property type="component" value="Unassembled WGS sequence"/>
</dbReference>
<comment type="caution">
    <text evidence="5">The sequence shown here is derived from an EMBL/GenBank/DDBJ whole genome shotgun (WGS) entry which is preliminary data.</text>
</comment>
<accession>A0AAW3AUY9</accession>
<dbReference type="EMBL" id="JBAMZK010000005">
    <property type="protein sequence ID" value="KAL0513317.1"/>
    <property type="molecule type" value="Genomic_DNA"/>
</dbReference>
<feature type="domain" description="EGF-like" evidence="4">
    <location>
        <begin position="44"/>
        <end position="87"/>
    </location>
</feature>
<feature type="domain" description="EGF-like" evidence="4">
    <location>
        <begin position="211"/>
        <end position="244"/>
    </location>
</feature>
<keyword evidence="2" id="KW-1133">Transmembrane helix</keyword>
<sequence>MPASTLCSSLHQRGATAALLVLIVAAAAAVTASAQTIADYPPVPCDSTMMNCLECRNIGVLTFCSNCKEGYSTVVTPTSPAEFGKCRPYEPSTCALSNCLRCAADDNTKCVHCPVGYPSINTYLCEATTTTTSTSTTSTTTTPSATSTTTTPTPTSTTSTTTPSTTSTTTPSNNCQVPSCAACVPNNMYTCSVCEPDMVLMVSGQCMTPGSCNVANCAQCYPTDNNRCSSCNAGYALSASHACIPRQSGSVAAAPMSVMAALVMVTVAVAAAYVA</sequence>
<feature type="domain" description="EGF-like" evidence="4">
    <location>
        <begin position="93"/>
        <end position="126"/>
    </location>
</feature>
<evidence type="ECO:0000259" key="4">
    <source>
        <dbReference type="SMART" id="SM00181"/>
    </source>
</evidence>
<feature type="region of interest" description="Disordered" evidence="1">
    <location>
        <begin position="133"/>
        <end position="172"/>
    </location>
</feature>
<evidence type="ECO:0000256" key="1">
    <source>
        <dbReference type="SAM" id="MobiDB-lite"/>
    </source>
</evidence>
<evidence type="ECO:0000256" key="2">
    <source>
        <dbReference type="SAM" id="Phobius"/>
    </source>
</evidence>
<dbReference type="AlphaFoldDB" id="A0AAW3AUY9"/>
<keyword evidence="6" id="KW-1185">Reference proteome</keyword>
<feature type="domain" description="EGF-like" evidence="4">
    <location>
        <begin position="174"/>
        <end position="207"/>
    </location>
</feature>
<feature type="transmembrane region" description="Helical" evidence="2">
    <location>
        <begin position="252"/>
        <end position="274"/>
    </location>
</feature>
<protein>
    <recommendedName>
        <fullName evidence="4">EGF-like domain-containing protein</fullName>
    </recommendedName>
</protein>
<evidence type="ECO:0000313" key="5">
    <source>
        <dbReference type="EMBL" id="KAL0513317.1"/>
    </source>
</evidence>
<keyword evidence="3" id="KW-0732">Signal</keyword>
<keyword evidence="2" id="KW-0812">Transmembrane</keyword>
<organism evidence="5 6">
    <name type="scientific">Leishmania lindenbergi</name>
    <dbReference type="NCBI Taxonomy" id="651832"/>
    <lineage>
        <taxon>Eukaryota</taxon>
        <taxon>Discoba</taxon>
        <taxon>Euglenozoa</taxon>
        <taxon>Kinetoplastea</taxon>
        <taxon>Metakinetoplastina</taxon>
        <taxon>Trypanosomatida</taxon>
        <taxon>Trypanosomatidae</taxon>
        <taxon>Leishmaniinae</taxon>
        <taxon>Leishmania</taxon>
    </lineage>
</organism>
<keyword evidence="2" id="KW-0472">Membrane</keyword>
<dbReference type="InterPro" id="IPR000742">
    <property type="entry name" value="EGF"/>
</dbReference>
<reference evidence="5 6" key="1">
    <citation type="submission" date="2024-02" db="EMBL/GenBank/DDBJ databases">
        <title>FIRST GENOME SEQUENCES OF Leishmania (Viannia) shawi, Leishmania (Viannia) lindenbergi AND Leishmania (Viannia) utingensis.</title>
        <authorList>
            <person name="Resadore F."/>
            <person name="Custodio M.G.F."/>
            <person name="Boite M.C."/>
            <person name="Cupolillo E."/>
            <person name="Ferreira G.E.M."/>
        </authorList>
    </citation>
    <scope>NUCLEOTIDE SEQUENCE [LARGE SCALE GENOMIC DNA]</scope>
    <source>
        <strain evidence="5 6">MHOM/BR/1966/M15733</strain>
    </source>
</reference>
<name>A0AAW3AUY9_9TRYP</name>
<feature type="chain" id="PRO_5043430662" description="EGF-like domain-containing protein" evidence="3">
    <location>
        <begin position="35"/>
        <end position="275"/>
    </location>
</feature>
<evidence type="ECO:0000256" key="3">
    <source>
        <dbReference type="SAM" id="SignalP"/>
    </source>
</evidence>
<gene>
    <name evidence="5" type="ORF">Q4I31_000894</name>
</gene>
<dbReference type="SMART" id="SM00181">
    <property type="entry name" value="EGF"/>
    <property type="match status" value="4"/>
</dbReference>
<proteinExistence type="predicted"/>
<feature type="signal peptide" evidence="3">
    <location>
        <begin position="1"/>
        <end position="34"/>
    </location>
</feature>
<evidence type="ECO:0000313" key="6">
    <source>
        <dbReference type="Proteomes" id="UP001500131"/>
    </source>
</evidence>